<keyword evidence="1" id="KW-0547">Nucleotide-binding</keyword>
<evidence type="ECO:0000313" key="4">
    <source>
        <dbReference type="EMBL" id="UYM05911.1"/>
    </source>
</evidence>
<dbReference type="PANTHER" id="PTHR24220:SF659">
    <property type="entry name" value="TRANSPORTER, PUTATIVE-RELATED"/>
    <property type="match status" value="1"/>
</dbReference>
<keyword evidence="5" id="KW-1185">Reference proteome</keyword>
<dbReference type="EMBL" id="CP094970">
    <property type="protein sequence ID" value="UYM05911.1"/>
    <property type="molecule type" value="Genomic_DNA"/>
</dbReference>
<dbReference type="GO" id="GO:0005886">
    <property type="term" value="C:plasma membrane"/>
    <property type="evidence" value="ECO:0007669"/>
    <property type="project" value="TreeGrafter"/>
</dbReference>
<accession>A0AA46TII3</accession>
<dbReference type="KEGG" id="sgrg:L0C25_02230"/>
<evidence type="ECO:0000259" key="3">
    <source>
        <dbReference type="PROSITE" id="PS50893"/>
    </source>
</evidence>
<dbReference type="PROSITE" id="PS00211">
    <property type="entry name" value="ABC_TRANSPORTER_1"/>
    <property type="match status" value="1"/>
</dbReference>
<dbReference type="AlphaFoldDB" id="A0AA46TII3"/>
<dbReference type="PROSITE" id="PS50893">
    <property type="entry name" value="ABC_TRANSPORTER_2"/>
    <property type="match status" value="1"/>
</dbReference>
<dbReference type="GO" id="GO:0016887">
    <property type="term" value="F:ATP hydrolysis activity"/>
    <property type="evidence" value="ECO:0007669"/>
    <property type="project" value="InterPro"/>
</dbReference>
<evidence type="ECO:0000256" key="2">
    <source>
        <dbReference type="ARBA" id="ARBA00022840"/>
    </source>
</evidence>
<dbReference type="Proteomes" id="UP001164390">
    <property type="component" value="Chromosome"/>
</dbReference>
<proteinExistence type="predicted"/>
<dbReference type="InterPro" id="IPR003593">
    <property type="entry name" value="AAA+_ATPase"/>
</dbReference>
<reference evidence="4" key="1">
    <citation type="submission" date="2022-01" db="EMBL/GenBank/DDBJ databases">
        <title>Nocardioidaceae gen. sp. A5X3R13.</title>
        <authorList>
            <person name="Lopez Marin M.A."/>
            <person name="Uhlik O."/>
        </authorList>
    </citation>
    <scope>NUCLEOTIDE SEQUENCE</scope>
    <source>
        <strain evidence="4">A5X3R13</strain>
    </source>
</reference>
<evidence type="ECO:0000256" key="1">
    <source>
        <dbReference type="ARBA" id="ARBA00022741"/>
    </source>
</evidence>
<protein>
    <submittedName>
        <fullName evidence="4">ATP-binding cassette domain-containing protein</fullName>
    </submittedName>
</protein>
<feature type="domain" description="ABC transporter" evidence="3">
    <location>
        <begin position="20"/>
        <end position="262"/>
    </location>
</feature>
<sequence>MTHVREASRADAVETGGLSVRCEGVVHLYRTVQGHDVVALQGVDLQISAGERVALLGPSGSGKSTLLALLGGIQRASAGRIQLGEHDISRQSDAELTRLRSSSVSTMLQGADRNLLPYATTRQNVEFAQLAVPRSRRRDLPSPDDLLARVRLSEQADRTVANLSGGQRQRAALAATVAVHPRLLLADEPTSQLNDDDRDQVLALMHEVGEELGTTVVVVTHDPAVSATFPRTVTIKSGRVGLEGRDGVEYVVIGADGVLQLPAHLVEQWPQGTMVRIEPEEADLLLSREEQGR</sequence>
<name>A0AA46TII3_9ACTN</name>
<evidence type="ECO:0000313" key="5">
    <source>
        <dbReference type="Proteomes" id="UP001164390"/>
    </source>
</evidence>
<dbReference type="SMART" id="SM00382">
    <property type="entry name" value="AAA"/>
    <property type="match status" value="1"/>
</dbReference>
<keyword evidence="2 4" id="KW-0067">ATP-binding</keyword>
<dbReference type="InterPro" id="IPR003439">
    <property type="entry name" value="ABC_transporter-like_ATP-bd"/>
</dbReference>
<dbReference type="RefSeq" id="WP_271634753.1">
    <property type="nucleotide sequence ID" value="NZ_CP094970.1"/>
</dbReference>
<dbReference type="Gene3D" id="3.40.50.300">
    <property type="entry name" value="P-loop containing nucleotide triphosphate hydrolases"/>
    <property type="match status" value="1"/>
</dbReference>
<dbReference type="Pfam" id="PF00005">
    <property type="entry name" value="ABC_tran"/>
    <property type="match status" value="1"/>
</dbReference>
<dbReference type="PANTHER" id="PTHR24220">
    <property type="entry name" value="IMPORT ATP-BINDING PROTEIN"/>
    <property type="match status" value="1"/>
</dbReference>
<organism evidence="4 5">
    <name type="scientific">Solicola gregarius</name>
    <dbReference type="NCBI Taxonomy" id="2908642"/>
    <lineage>
        <taxon>Bacteria</taxon>
        <taxon>Bacillati</taxon>
        <taxon>Actinomycetota</taxon>
        <taxon>Actinomycetes</taxon>
        <taxon>Propionibacteriales</taxon>
        <taxon>Nocardioidaceae</taxon>
        <taxon>Solicola</taxon>
    </lineage>
</organism>
<gene>
    <name evidence="4" type="ORF">L0C25_02230</name>
</gene>
<dbReference type="InterPro" id="IPR017871">
    <property type="entry name" value="ABC_transporter-like_CS"/>
</dbReference>
<dbReference type="InterPro" id="IPR027417">
    <property type="entry name" value="P-loop_NTPase"/>
</dbReference>
<dbReference type="GO" id="GO:0022857">
    <property type="term" value="F:transmembrane transporter activity"/>
    <property type="evidence" value="ECO:0007669"/>
    <property type="project" value="TreeGrafter"/>
</dbReference>
<dbReference type="InterPro" id="IPR015854">
    <property type="entry name" value="ABC_transpr_LolD-like"/>
</dbReference>
<dbReference type="GO" id="GO:0005524">
    <property type="term" value="F:ATP binding"/>
    <property type="evidence" value="ECO:0007669"/>
    <property type="project" value="UniProtKB-KW"/>
</dbReference>
<dbReference type="SUPFAM" id="SSF52540">
    <property type="entry name" value="P-loop containing nucleoside triphosphate hydrolases"/>
    <property type="match status" value="1"/>
</dbReference>